<keyword evidence="2" id="KW-1185">Reference proteome</keyword>
<dbReference type="EMBL" id="CP014136">
    <property type="protein sequence ID" value="ATA18618.1"/>
    <property type="molecule type" value="Genomic_DNA"/>
</dbReference>
<evidence type="ECO:0000313" key="2">
    <source>
        <dbReference type="Proteomes" id="UP000217182"/>
    </source>
</evidence>
<organism evidence="1 2">
    <name type="scientific">Gibbsiella quercinecans</name>
    <dbReference type="NCBI Taxonomy" id="929813"/>
    <lineage>
        <taxon>Bacteria</taxon>
        <taxon>Pseudomonadati</taxon>
        <taxon>Pseudomonadota</taxon>
        <taxon>Gammaproteobacteria</taxon>
        <taxon>Enterobacterales</taxon>
        <taxon>Yersiniaceae</taxon>
        <taxon>Gibbsiella</taxon>
    </lineage>
</organism>
<dbReference type="KEGG" id="gqu:AWC35_04245"/>
<proteinExistence type="predicted"/>
<dbReference type="AlphaFoldDB" id="A0A250AXC4"/>
<accession>A0A250AXC4</accession>
<name>A0A250AXC4_9GAMM</name>
<dbReference type="InterPro" id="IPR011050">
    <property type="entry name" value="Pectin_lyase_fold/virulence"/>
</dbReference>
<gene>
    <name evidence="1" type="ORF">AWC35_04245</name>
</gene>
<evidence type="ECO:0000313" key="1">
    <source>
        <dbReference type="EMBL" id="ATA18618.1"/>
    </source>
</evidence>
<dbReference type="SUPFAM" id="SSF51126">
    <property type="entry name" value="Pectin lyase-like"/>
    <property type="match status" value="1"/>
</dbReference>
<protein>
    <recommendedName>
        <fullName evidence="3">Right handed beta helix domain-containing protein</fullName>
    </recommendedName>
</protein>
<reference evidence="1 2" key="1">
    <citation type="submission" date="2016-01" db="EMBL/GenBank/DDBJ databases">
        <authorList>
            <person name="Oliw E.H."/>
        </authorList>
    </citation>
    <scope>NUCLEOTIDE SEQUENCE [LARGE SCALE GENOMIC DNA]</scope>
    <source>
        <strain evidence="1 2">FRB97</strain>
    </source>
</reference>
<dbReference type="Proteomes" id="UP000217182">
    <property type="component" value="Chromosome"/>
</dbReference>
<sequence>MQDKFIFELDADYTKIQNVILDNPLLLKQQRGGRQGGISIQANFCEVENSYFYRMLQSIIASAKFAAYGTKIVNNWFLECLGAGDGMSNLQSSFGEDRGDAVTIWGSGTIITGNHAFCKDGEDARIAFHAEGLPNARKRRDFDRKDIILTNNLAKGSFRRHFAFENITNGVSIGNVSMGGATWWGESYTQSKNIIIKNCISFTSNSDNKNGAAWSPVRAAIALLNFNSGLDISSSILMESKSEGFGFAIATRTGDHDFSLSGNMINEGSKKNVAVYLNGPRMARLNGLYTKGFGRAVVLATTRSSTIYSNNCIHECNGNDDGFVIGKGAGGEVTSFGDKYLNVRTAFIIKNIDRISINNTTTRVLDKFARIDKIDKELNINNCIEQGERKVSIDSDNNIIPNISWSMNNNINIECDFKYSENSIRSMTSILNNSDKYVGKVILSEHDDIYLSSGGLPGSYWVNLVTREKLEPK</sequence>
<evidence type="ECO:0008006" key="3">
    <source>
        <dbReference type="Google" id="ProtNLM"/>
    </source>
</evidence>